<keyword evidence="4" id="KW-0410">Iron transport</keyword>
<dbReference type="EMBL" id="QPGR01000001">
    <property type="protein sequence ID" value="TBR82304.1"/>
    <property type="molecule type" value="Genomic_DNA"/>
</dbReference>
<evidence type="ECO:0000313" key="8">
    <source>
        <dbReference type="Proteomes" id="UP000292583"/>
    </source>
</evidence>
<dbReference type="Proteomes" id="UP000292583">
    <property type="component" value="Unassembled WGS sequence"/>
</dbReference>
<dbReference type="Gene3D" id="3.40.50.1980">
    <property type="entry name" value="Nitrogenase molybdenum iron protein domain"/>
    <property type="match status" value="2"/>
</dbReference>
<feature type="domain" description="Fe/B12 periplasmic-binding" evidence="6">
    <location>
        <begin position="20"/>
        <end position="275"/>
    </location>
</feature>
<accession>A0A4Q9JVR7</accession>
<name>A0A4Q9JVR7_9BACT</name>
<dbReference type="GO" id="GO:1901678">
    <property type="term" value="P:iron coordination entity transport"/>
    <property type="evidence" value="ECO:0007669"/>
    <property type="project" value="UniProtKB-ARBA"/>
</dbReference>
<keyword evidence="4" id="KW-0408">Iron</keyword>
<evidence type="ECO:0000256" key="4">
    <source>
        <dbReference type="ARBA" id="ARBA00022496"/>
    </source>
</evidence>
<protein>
    <submittedName>
        <fullName evidence="7">FecB protein</fullName>
    </submittedName>
</protein>
<sequence length="275" mass="32011">MLKFFLIFLLSFSLFSKELKVISLDWTAAETMMLLGYPIQAVGDKKSYNTWVKEPRLPNNILDLGLRVKPNLEQVIMLKPDILISSSLFSFNNHSLRKYTKIYNIDFYKEGDLYENINNAVLQLGVILSKEKEAQVLIENTKNILKEISTQIKSKDRPLAIVQFIDPKHLRIYTNHSIFGLVLKELGLKNAYKKEVKNVWGVDNISFLNLLELPQNTKIVIIKPHPFNIKKEFKNNPFYQKIPLFEDYIELDPIWSAGSLLSIERFAKYLKDNLK</sequence>
<evidence type="ECO:0000256" key="5">
    <source>
        <dbReference type="ARBA" id="ARBA00022729"/>
    </source>
</evidence>
<proteinExistence type="inferred from homology"/>
<keyword evidence="4" id="KW-0406">Ion transport</keyword>
<keyword evidence="5" id="KW-0732">Signal</keyword>
<comment type="subcellular location">
    <subcellularLocation>
        <location evidence="1">Cell envelope</location>
    </subcellularLocation>
</comment>
<dbReference type="InterPro" id="IPR002491">
    <property type="entry name" value="ABC_transptr_periplasmic_BD"/>
</dbReference>
<dbReference type="PRINTS" id="PR01715">
    <property type="entry name" value="FERRIBNDNGPP"/>
</dbReference>
<dbReference type="GO" id="GO:0030288">
    <property type="term" value="C:outer membrane-bounded periplasmic space"/>
    <property type="evidence" value="ECO:0007669"/>
    <property type="project" value="TreeGrafter"/>
</dbReference>
<evidence type="ECO:0000256" key="3">
    <source>
        <dbReference type="ARBA" id="ARBA00022448"/>
    </source>
</evidence>
<reference evidence="7 8" key="1">
    <citation type="submission" date="2018-07" db="EMBL/GenBank/DDBJ databases">
        <title>Campylobacter zealandensis sp. nov., isolated from birds and water in New Zealand.</title>
        <authorList>
            <person name="Wilkinson D.A."/>
            <person name="Biggs P.J."/>
            <person name="French N.P."/>
            <person name="Midwinter A.C."/>
        </authorList>
    </citation>
    <scope>NUCLEOTIDE SEQUENCE [LARGE SCALE GENOMIC DNA]</scope>
    <source>
        <strain evidence="7 8">B423b</strain>
    </source>
</reference>
<comment type="similarity">
    <text evidence="2">Belongs to the bacterial solute-binding protein 8 family.</text>
</comment>
<dbReference type="PANTHER" id="PTHR30532:SF1">
    <property type="entry name" value="IRON(3+)-HYDROXAMATE-BINDING PROTEIN FHUD"/>
    <property type="match status" value="1"/>
</dbReference>
<dbReference type="InterPro" id="IPR051313">
    <property type="entry name" value="Bact_iron-sidero_bind"/>
</dbReference>
<comment type="caution">
    <text evidence="7">The sequence shown here is derived from an EMBL/GenBank/DDBJ whole genome shotgun (WGS) entry which is preliminary data.</text>
</comment>
<dbReference type="RefSeq" id="WP_131163290.1">
    <property type="nucleotide sequence ID" value="NZ_QPGQ01000010.1"/>
</dbReference>
<evidence type="ECO:0000256" key="1">
    <source>
        <dbReference type="ARBA" id="ARBA00004196"/>
    </source>
</evidence>
<keyword evidence="8" id="KW-1185">Reference proteome</keyword>
<evidence type="ECO:0000259" key="6">
    <source>
        <dbReference type="PROSITE" id="PS50983"/>
    </source>
</evidence>
<dbReference type="SUPFAM" id="SSF53807">
    <property type="entry name" value="Helical backbone' metal receptor"/>
    <property type="match status" value="1"/>
</dbReference>
<gene>
    <name evidence="7" type="ORF">DU473_00245</name>
</gene>
<evidence type="ECO:0000256" key="2">
    <source>
        <dbReference type="ARBA" id="ARBA00008814"/>
    </source>
</evidence>
<dbReference type="PROSITE" id="PS50983">
    <property type="entry name" value="FE_B12_PBP"/>
    <property type="match status" value="1"/>
</dbReference>
<dbReference type="AlphaFoldDB" id="A0A4Q9JVR7"/>
<dbReference type="Pfam" id="PF01497">
    <property type="entry name" value="Peripla_BP_2"/>
    <property type="match status" value="1"/>
</dbReference>
<dbReference type="OrthoDB" id="9787772at2"/>
<organism evidence="7 8">
    <name type="scientific">Campylobacter novaezeelandiae</name>
    <dbReference type="NCBI Taxonomy" id="2267891"/>
    <lineage>
        <taxon>Bacteria</taxon>
        <taxon>Pseudomonadati</taxon>
        <taxon>Campylobacterota</taxon>
        <taxon>Epsilonproteobacteria</taxon>
        <taxon>Campylobacterales</taxon>
        <taxon>Campylobacteraceae</taxon>
        <taxon>Campylobacter</taxon>
    </lineage>
</organism>
<dbReference type="PANTHER" id="PTHR30532">
    <property type="entry name" value="IRON III DICITRATE-BINDING PERIPLASMIC PROTEIN"/>
    <property type="match status" value="1"/>
</dbReference>
<evidence type="ECO:0000313" key="7">
    <source>
        <dbReference type="EMBL" id="TBR82304.1"/>
    </source>
</evidence>
<keyword evidence="3" id="KW-0813">Transport</keyword>